<reference evidence="2 3" key="1">
    <citation type="submission" date="2018-12" db="EMBL/GenBank/DDBJ databases">
        <title>Mesorhizobium carbonis sp. nov., isolated from coal mine water.</title>
        <authorList>
            <person name="Xin W."/>
            <person name="Xu Z."/>
            <person name="Xiang F."/>
            <person name="Zhang J."/>
            <person name="Xi L."/>
            <person name="Liu J."/>
        </authorList>
    </citation>
    <scope>NUCLEOTIDE SEQUENCE [LARGE SCALE GENOMIC DNA]</scope>
    <source>
        <strain evidence="2 3">B2.3</strain>
    </source>
</reference>
<organism evidence="2 3">
    <name type="scientific">Aquibium carbonis</name>
    <dbReference type="NCBI Taxonomy" id="2495581"/>
    <lineage>
        <taxon>Bacteria</taxon>
        <taxon>Pseudomonadati</taxon>
        <taxon>Pseudomonadota</taxon>
        <taxon>Alphaproteobacteria</taxon>
        <taxon>Hyphomicrobiales</taxon>
        <taxon>Phyllobacteriaceae</taxon>
        <taxon>Aquibium</taxon>
    </lineage>
</organism>
<dbReference type="Proteomes" id="UP000278398">
    <property type="component" value="Unassembled WGS sequence"/>
</dbReference>
<sequence length="188" mass="20639">MKNKLERVKEIIHRPITDNERYWIDVIRLASDDRDPPPTLRQTQAFRCLFSALQPNYIAPAVIAAMDLLQGGGGGVDAIMRLHPGVGGWVGVDELERDLVLQAPGSTHAPMARGRSWISSRHSGGCISAAIRRSAGRSGSFRERPAEAMHRRCSLWRRRIASAADPRRCSHPLASGRGRPGRGCGCRG</sequence>
<feature type="region of interest" description="Disordered" evidence="1">
    <location>
        <begin position="168"/>
        <end position="188"/>
    </location>
</feature>
<dbReference type="EMBL" id="RWKW01000030">
    <property type="protein sequence ID" value="RST86878.1"/>
    <property type="molecule type" value="Genomic_DNA"/>
</dbReference>
<evidence type="ECO:0000313" key="3">
    <source>
        <dbReference type="Proteomes" id="UP000278398"/>
    </source>
</evidence>
<gene>
    <name evidence="2" type="ORF">EJC49_08130</name>
</gene>
<protein>
    <submittedName>
        <fullName evidence="2">Uncharacterized protein</fullName>
    </submittedName>
</protein>
<keyword evidence="3" id="KW-1185">Reference proteome</keyword>
<dbReference type="AlphaFoldDB" id="A0A3R9YTQ1"/>
<proteinExistence type="predicted"/>
<name>A0A3R9YTQ1_9HYPH</name>
<evidence type="ECO:0000313" key="2">
    <source>
        <dbReference type="EMBL" id="RST86878.1"/>
    </source>
</evidence>
<comment type="caution">
    <text evidence="2">The sequence shown here is derived from an EMBL/GenBank/DDBJ whole genome shotgun (WGS) entry which is preliminary data.</text>
</comment>
<dbReference type="OrthoDB" id="8101461at2"/>
<evidence type="ECO:0000256" key="1">
    <source>
        <dbReference type="SAM" id="MobiDB-lite"/>
    </source>
</evidence>
<accession>A0A3R9YTQ1</accession>